<dbReference type="GO" id="GO:0005524">
    <property type="term" value="F:ATP binding"/>
    <property type="evidence" value="ECO:0007669"/>
    <property type="project" value="UniProtKB-KW"/>
</dbReference>
<dbReference type="Pfam" id="PF00271">
    <property type="entry name" value="Helicase_C"/>
    <property type="match status" value="1"/>
</dbReference>
<evidence type="ECO:0000256" key="5">
    <source>
        <dbReference type="ARBA" id="ARBA00022806"/>
    </source>
</evidence>
<feature type="compositionally biased region" description="Polar residues" evidence="8">
    <location>
        <begin position="32"/>
        <end position="42"/>
    </location>
</feature>
<accession>W7TTI5</accession>
<dbReference type="Proteomes" id="UP000019335">
    <property type="component" value="Chromosome 15"/>
</dbReference>
<dbReference type="InterPro" id="IPR027417">
    <property type="entry name" value="P-loop_NTPase"/>
</dbReference>
<keyword evidence="4" id="KW-0378">Hydrolase</keyword>
<dbReference type="PROSITE" id="PS51194">
    <property type="entry name" value="HELICASE_CTER"/>
    <property type="match status" value="1"/>
</dbReference>
<dbReference type="InterPro" id="IPR007502">
    <property type="entry name" value="Helicase-assoc_dom"/>
</dbReference>
<dbReference type="PROSITE" id="PS00690">
    <property type="entry name" value="DEAH_ATP_HELICASE"/>
    <property type="match status" value="1"/>
</dbReference>
<dbReference type="GO" id="GO:0045943">
    <property type="term" value="P:positive regulation of transcription by RNA polymerase I"/>
    <property type="evidence" value="ECO:0007669"/>
    <property type="project" value="TreeGrafter"/>
</dbReference>
<dbReference type="InterPro" id="IPR002464">
    <property type="entry name" value="DNA/RNA_helicase_DEAH_CS"/>
</dbReference>
<dbReference type="Pfam" id="PF21010">
    <property type="entry name" value="HA2_C"/>
    <property type="match status" value="1"/>
</dbReference>
<dbReference type="OrthoDB" id="10253254at2759"/>
<keyword evidence="12" id="KW-1185">Reference proteome</keyword>
<feature type="domain" description="Helicase C-terminal" evidence="10">
    <location>
        <begin position="298"/>
        <end position="477"/>
    </location>
</feature>
<dbReference type="FunFam" id="3.40.50.300:FF:000145">
    <property type="entry name" value="probable ATP-dependent RNA helicase DHX40"/>
    <property type="match status" value="1"/>
</dbReference>
<dbReference type="GO" id="GO:0003724">
    <property type="term" value="F:RNA helicase activity"/>
    <property type="evidence" value="ECO:0007669"/>
    <property type="project" value="UniProtKB-EC"/>
</dbReference>
<dbReference type="AlphaFoldDB" id="W7TTI5"/>
<evidence type="ECO:0000313" key="11">
    <source>
        <dbReference type="EMBL" id="EWM23901.1"/>
    </source>
</evidence>
<evidence type="ECO:0000256" key="1">
    <source>
        <dbReference type="ARBA" id="ARBA00008792"/>
    </source>
</evidence>
<name>W7TTI5_9STRA</name>
<dbReference type="CDD" id="cd18791">
    <property type="entry name" value="SF2_C_RHA"/>
    <property type="match status" value="1"/>
</dbReference>
<comment type="caution">
    <text evidence="11">The sequence shown here is derived from an EMBL/GenBank/DDBJ whole genome shotgun (WGS) entry which is preliminary data.</text>
</comment>
<dbReference type="FunFam" id="1.10.10.2130:FF:000001">
    <property type="entry name" value="Pre-mRNA-splicing factor ATP-dependent RNA helicase"/>
    <property type="match status" value="1"/>
</dbReference>
<dbReference type="PROSITE" id="PS51192">
    <property type="entry name" value="HELICASE_ATP_BIND_1"/>
    <property type="match status" value="1"/>
</dbReference>
<dbReference type="GO" id="GO:0016787">
    <property type="term" value="F:hydrolase activity"/>
    <property type="evidence" value="ECO:0007669"/>
    <property type="project" value="UniProtKB-KW"/>
</dbReference>
<dbReference type="InterPro" id="IPR042035">
    <property type="entry name" value="DEAH_win-hel_dom"/>
</dbReference>
<evidence type="ECO:0000256" key="4">
    <source>
        <dbReference type="ARBA" id="ARBA00022801"/>
    </source>
</evidence>
<dbReference type="PANTHER" id="PTHR18934">
    <property type="entry name" value="ATP-DEPENDENT RNA HELICASE"/>
    <property type="match status" value="1"/>
</dbReference>
<dbReference type="GO" id="GO:0003725">
    <property type="term" value="F:double-stranded RNA binding"/>
    <property type="evidence" value="ECO:0007669"/>
    <property type="project" value="TreeGrafter"/>
</dbReference>
<dbReference type="Pfam" id="PF07717">
    <property type="entry name" value="OB_NTP_bind"/>
    <property type="match status" value="1"/>
</dbReference>
<sequence length="782" mass="85799">MSMEARKVHVGAVGLSQLPKKMKRPREEVGSHQLTAFQPTPSRRQHQNARQQLPIWRQKTYVVETVRRHASVVLVGETGSGKSTQVPQFLLDAGFCAGIVEAQGSTPSPIRARKLIACTQPRRVAAITVAGRVAEEMGCALGQAVGYAVRFDDKTGPRTVIKYMTDGVLLREAMTDPLLTRYAVIILDEAHERSLQTDILFGLIRRAQRERKDLRVVVMSATLDVEVFRRFFETGGRKEEKALIKRHGENGKHEKGMLSREGQASTVGVVRIEGRQYGVEVYYCEEAQEDSIDAACLAVLQIHESEPLPGDILVFLSGQEDIEALAELLSESAGTDTSIGKTGLCMEICPLYSALAPEEQAKAFHPPKGPAKSTRKVILATNIAETSVTINGIRHVVDTGWVKVRRYVPSTGLDSLKVTQIARAQAQQRTGRAGREAPGKCYRLFTESAFERLDAVPQPEIQRVNLTQVVLQLLAMGLDDPQHFDYLSPPSATALARAFETLLALGCIAEGGLSPGGNVDGTRIVIPEKDDRQAVEAQADQKPSGPAKSRPVITPHGRRVASLPLDPVYAHFVLRASELGCIFEALTAVSMLSAENVLYMPSPHGGPDAAEQRNRATTAHRALAAYDGDVPTLVHIYERWVAAKKGNRWCWDHFVNARAMKKADEVREQLLLLVRRLGLDPSQSCGNERQIFLRSLAAGLFLNVARRQPATSPALGKYCYKMLANGREAAIHPSSVLHARNPAPQCVVFTEVLTTSRPYIRGVSIVDPADLQELVPQFFGRA</sequence>
<comment type="catalytic activity">
    <reaction evidence="7">
        <text>ATP + H2O = ADP + phosphate + H(+)</text>
        <dbReference type="Rhea" id="RHEA:13065"/>
        <dbReference type="ChEBI" id="CHEBI:15377"/>
        <dbReference type="ChEBI" id="CHEBI:15378"/>
        <dbReference type="ChEBI" id="CHEBI:30616"/>
        <dbReference type="ChEBI" id="CHEBI:43474"/>
        <dbReference type="ChEBI" id="CHEBI:456216"/>
        <dbReference type="EC" id="3.6.4.13"/>
    </reaction>
</comment>
<evidence type="ECO:0000313" key="12">
    <source>
        <dbReference type="Proteomes" id="UP000019335"/>
    </source>
</evidence>
<dbReference type="Gene3D" id="1.10.10.2130">
    <property type="entry name" value="DEAH helicase family, winged-helix domain"/>
    <property type="match status" value="1"/>
</dbReference>
<evidence type="ECO:0000256" key="6">
    <source>
        <dbReference type="ARBA" id="ARBA00022840"/>
    </source>
</evidence>
<evidence type="ECO:0000256" key="2">
    <source>
        <dbReference type="ARBA" id="ARBA00012552"/>
    </source>
</evidence>
<dbReference type="GO" id="GO:0005730">
    <property type="term" value="C:nucleolus"/>
    <property type="evidence" value="ECO:0007669"/>
    <property type="project" value="TreeGrafter"/>
</dbReference>
<keyword evidence="3" id="KW-0547">Nucleotide-binding</keyword>
<evidence type="ECO:0000256" key="7">
    <source>
        <dbReference type="ARBA" id="ARBA00047984"/>
    </source>
</evidence>
<evidence type="ECO:0000259" key="9">
    <source>
        <dbReference type="PROSITE" id="PS51192"/>
    </source>
</evidence>
<dbReference type="SMART" id="SM00490">
    <property type="entry name" value="HELICc"/>
    <property type="match status" value="1"/>
</dbReference>
<dbReference type="InterPro" id="IPR014001">
    <property type="entry name" value="Helicase_ATP-bd"/>
</dbReference>
<reference evidence="11 12" key="1">
    <citation type="journal article" date="2014" name="Mol. Plant">
        <title>Chromosome Scale Genome Assembly and Transcriptome Profiling of Nannochloropsis gaditana in Nitrogen Depletion.</title>
        <authorList>
            <person name="Corteggiani Carpinelli E."/>
            <person name="Telatin A."/>
            <person name="Vitulo N."/>
            <person name="Forcato C."/>
            <person name="D'Angelo M."/>
            <person name="Schiavon R."/>
            <person name="Vezzi A."/>
            <person name="Giacometti G.M."/>
            <person name="Morosinotto T."/>
            <person name="Valle G."/>
        </authorList>
    </citation>
    <scope>NUCLEOTIDE SEQUENCE [LARGE SCALE GENOMIC DNA]</scope>
    <source>
        <strain evidence="11 12">B-31</strain>
    </source>
</reference>
<organism evidence="11 12">
    <name type="scientific">Nannochloropsis gaditana</name>
    <dbReference type="NCBI Taxonomy" id="72520"/>
    <lineage>
        <taxon>Eukaryota</taxon>
        <taxon>Sar</taxon>
        <taxon>Stramenopiles</taxon>
        <taxon>Ochrophyta</taxon>
        <taxon>Eustigmatophyceae</taxon>
        <taxon>Eustigmatales</taxon>
        <taxon>Monodopsidaceae</taxon>
        <taxon>Nannochloropsis</taxon>
    </lineage>
</organism>
<keyword evidence="6" id="KW-0067">ATP-binding</keyword>
<feature type="region of interest" description="Disordered" evidence="8">
    <location>
        <begin position="15"/>
        <end position="50"/>
    </location>
</feature>
<gene>
    <name evidence="11" type="ORF">Naga_100113g24</name>
</gene>
<dbReference type="Gene3D" id="3.40.50.300">
    <property type="entry name" value="P-loop containing nucleotide triphosphate hydrolases"/>
    <property type="match status" value="2"/>
</dbReference>
<dbReference type="SMART" id="SM00487">
    <property type="entry name" value="DEXDc"/>
    <property type="match status" value="1"/>
</dbReference>
<dbReference type="PANTHER" id="PTHR18934:SF118">
    <property type="entry name" value="ATP-DEPENDENT RNA HELICASE DHX33"/>
    <property type="match status" value="1"/>
</dbReference>
<feature type="region of interest" description="Disordered" evidence="8">
    <location>
        <begin position="531"/>
        <end position="554"/>
    </location>
</feature>
<dbReference type="InterPro" id="IPR011709">
    <property type="entry name" value="DEAD-box_helicase_OB_fold"/>
</dbReference>
<dbReference type="EC" id="3.6.4.13" evidence="2"/>
<evidence type="ECO:0000256" key="8">
    <source>
        <dbReference type="SAM" id="MobiDB-lite"/>
    </source>
</evidence>
<evidence type="ECO:0000259" key="10">
    <source>
        <dbReference type="PROSITE" id="PS51194"/>
    </source>
</evidence>
<dbReference type="SMART" id="SM00847">
    <property type="entry name" value="HA2"/>
    <property type="match status" value="1"/>
</dbReference>
<dbReference type="EMBL" id="AZIL01001415">
    <property type="protein sequence ID" value="EWM23901.1"/>
    <property type="molecule type" value="Genomic_DNA"/>
</dbReference>
<dbReference type="Pfam" id="PF00270">
    <property type="entry name" value="DEAD"/>
    <property type="match status" value="1"/>
</dbReference>
<comment type="similarity">
    <text evidence="1">Belongs to the DEAD box helicase family. DEAH subfamily.</text>
</comment>
<evidence type="ECO:0000256" key="3">
    <source>
        <dbReference type="ARBA" id="ARBA00022741"/>
    </source>
</evidence>
<keyword evidence="5" id="KW-0347">Helicase</keyword>
<dbReference type="InterPro" id="IPR001650">
    <property type="entry name" value="Helicase_C-like"/>
</dbReference>
<feature type="domain" description="Helicase ATP-binding" evidence="9">
    <location>
        <begin position="63"/>
        <end position="241"/>
    </location>
</feature>
<proteinExistence type="inferred from homology"/>
<protein>
    <recommendedName>
        <fullName evidence="2">RNA helicase</fullName>
        <ecNumber evidence="2">3.6.4.13</ecNumber>
    </recommendedName>
</protein>
<dbReference type="FunFam" id="3.40.50.300:FF:000578">
    <property type="entry name" value="probable ATP-dependent RNA helicase DHX35"/>
    <property type="match status" value="1"/>
</dbReference>
<dbReference type="InterPro" id="IPR011545">
    <property type="entry name" value="DEAD/DEAH_box_helicase_dom"/>
</dbReference>
<dbReference type="SUPFAM" id="SSF52540">
    <property type="entry name" value="P-loop containing nucleoside triphosphate hydrolases"/>
    <property type="match status" value="1"/>
</dbReference>